<proteinExistence type="predicted"/>
<gene>
    <name evidence="1" type="ORF">PC117_g12456</name>
    <name evidence="2" type="ORF">PC129_g10831</name>
</gene>
<dbReference type="EMBL" id="RCMV01000367">
    <property type="protein sequence ID" value="KAG3218357.1"/>
    <property type="molecule type" value="Genomic_DNA"/>
</dbReference>
<protein>
    <submittedName>
        <fullName evidence="1">Uncharacterized protein</fullName>
    </submittedName>
</protein>
<evidence type="ECO:0000313" key="1">
    <source>
        <dbReference type="EMBL" id="KAG2935329.1"/>
    </source>
</evidence>
<accession>A0A8T1D7S7</accession>
<reference evidence="1" key="1">
    <citation type="submission" date="2018-10" db="EMBL/GenBank/DDBJ databases">
        <title>Effector identification in a new, highly contiguous assembly of the strawberry crown rot pathogen Phytophthora cactorum.</title>
        <authorList>
            <person name="Armitage A.D."/>
            <person name="Nellist C.F."/>
            <person name="Bates H."/>
            <person name="Vickerstaff R.J."/>
            <person name="Harrison R.J."/>
        </authorList>
    </citation>
    <scope>NUCLEOTIDE SEQUENCE</scope>
    <source>
        <strain evidence="1">4040</strain>
        <strain evidence="2">P421</strain>
    </source>
</reference>
<dbReference type="Proteomes" id="UP000760860">
    <property type="component" value="Unassembled WGS sequence"/>
</dbReference>
<organism evidence="1 3">
    <name type="scientific">Phytophthora cactorum</name>
    <dbReference type="NCBI Taxonomy" id="29920"/>
    <lineage>
        <taxon>Eukaryota</taxon>
        <taxon>Sar</taxon>
        <taxon>Stramenopiles</taxon>
        <taxon>Oomycota</taxon>
        <taxon>Peronosporomycetes</taxon>
        <taxon>Peronosporales</taxon>
        <taxon>Peronosporaceae</taxon>
        <taxon>Phytophthora</taxon>
    </lineage>
</organism>
<dbReference type="Proteomes" id="UP000736787">
    <property type="component" value="Unassembled WGS sequence"/>
</dbReference>
<dbReference type="AlphaFoldDB" id="A0A8T1D7S7"/>
<evidence type="ECO:0000313" key="3">
    <source>
        <dbReference type="Proteomes" id="UP000736787"/>
    </source>
</evidence>
<comment type="caution">
    <text evidence="1">The sequence shown here is derived from an EMBL/GenBank/DDBJ whole genome shotgun (WGS) entry which is preliminary data.</text>
</comment>
<evidence type="ECO:0000313" key="2">
    <source>
        <dbReference type="EMBL" id="KAG3218357.1"/>
    </source>
</evidence>
<dbReference type="EMBL" id="RCMK01000342">
    <property type="protein sequence ID" value="KAG2935329.1"/>
    <property type="molecule type" value="Genomic_DNA"/>
</dbReference>
<sequence>MATEVSTPISRMNPFESKRSPKLIAGKCESKALVAAAPNSDSHRVCLDKSQCLKELSTRLAPFWSGEPAQKLPVITSSARSAIIVESQHENASSCCIVRVQERKTLIPSGNWFAIQSTRPGCSMELEDGQQIRGSHAATLIKKQ</sequence>
<name>A0A8T1D7S7_9STRA</name>